<name>A0A511DXI3_LENKE</name>
<evidence type="ECO:0000313" key="2">
    <source>
        <dbReference type="Proteomes" id="UP000321893"/>
    </source>
</evidence>
<accession>A0A511DXI3</accession>
<comment type="caution">
    <text evidence="1">The sequence shown here is derived from an EMBL/GenBank/DDBJ whole genome shotgun (WGS) entry which is preliminary data.</text>
</comment>
<proteinExistence type="predicted"/>
<dbReference type="EMBL" id="BJVK01000027">
    <property type="protein sequence ID" value="GEL28947.1"/>
    <property type="molecule type" value="Genomic_DNA"/>
</dbReference>
<organism evidence="1 2">
    <name type="scientific">Lentilactobacillus kefiri</name>
    <name type="common">Lactobacillus kefiri</name>
    <dbReference type="NCBI Taxonomy" id="33962"/>
    <lineage>
        <taxon>Bacteria</taxon>
        <taxon>Bacillati</taxon>
        <taxon>Bacillota</taxon>
        <taxon>Bacilli</taxon>
        <taxon>Lactobacillales</taxon>
        <taxon>Lactobacillaceae</taxon>
        <taxon>Lentilactobacillus</taxon>
    </lineage>
</organism>
<dbReference type="Proteomes" id="UP000321893">
    <property type="component" value="Unassembled WGS sequence"/>
</dbReference>
<protein>
    <submittedName>
        <fullName evidence="1">Uncharacterized protein</fullName>
    </submittedName>
</protein>
<reference evidence="1" key="1">
    <citation type="submission" date="2019-07" db="EMBL/GenBank/DDBJ databases">
        <title>Whole genome shotgun sequence of Lactobacillus kefiri NBRC 15888.</title>
        <authorList>
            <person name="Hosoyama A."/>
            <person name="Uohara A."/>
            <person name="Ohji S."/>
            <person name="Ichikawa N."/>
        </authorList>
    </citation>
    <scope>NUCLEOTIDE SEQUENCE [LARGE SCALE GENOMIC DNA]</scope>
    <source>
        <strain evidence="1">NBRC 15888</strain>
    </source>
</reference>
<dbReference type="GeneID" id="71566369"/>
<dbReference type="RefSeq" id="WP_056982772.1">
    <property type="nucleotide sequence ID" value="NZ_BJVK01000027.1"/>
</dbReference>
<keyword evidence="2" id="KW-1185">Reference proteome</keyword>
<dbReference type="AlphaFoldDB" id="A0A511DXI3"/>
<gene>
    <name evidence="1" type="ORF">LKE01_17670</name>
</gene>
<dbReference type="OrthoDB" id="2323570at2"/>
<sequence>MTINEMLTEIESYQHKLNLADDYLFNIVEFDPDEIKAYRAKTAPESAYQGTLTQIKRLYLLSLSPEELLKRIKDAQQKAGLSDDQAIKVMGIEESKLADFKAGSLPTMNYVTALNALQRN</sequence>
<evidence type="ECO:0000313" key="1">
    <source>
        <dbReference type="EMBL" id="GEL28947.1"/>
    </source>
</evidence>